<dbReference type="Pfam" id="PF07661">
    <property type="entry name" value="MORN_2"/>
    <property type="match status" value="3"/>
</dbReference>
<dbReference type="InterPro" id="IPR011652">
    <property type="entry name" value="MORN_2"/>
</dbReference>
<proteinExistence type="predicted"/>
<dbReference type="Proteomes" id="UP000679220">
    <property type="component" value="Unassembled WGS sequence"/>
</dbReference>
<dbReference type="Gene3D" id="3.90.930.1">
    <property type="match status" value="1"/>
</dbReference>
<name>A0A941F2V5_9BACT</name>
<sequence length="263" mass="29371">MKQTILITVALALIFSSCQFFGPQKQVVKTGNNNADGTFIKKSHFNDDLNAPVEWEVSMKFKDGSKSAIRHGLSKRYSTTGKLLESINYADNKKDGMRLTYHSTGKVYKEQPYKDGRLNGICKRYDRDGQLTAEYEYKNGLPGVGLKRYTNLGKQRPDPAINVQKVDNIRTNGTYNLVVSLAGEGAKTIKSVEFYEGKLIEDKYYHKNLSPAHKLSSKKGEIRIKLPQGSSMNKTLNIVAVCKTSDGLTLILQQPVKVDARGI</sequence>
<comment type="caution">
    <text evidence="2">The sequence shown here is derived from an EMBL/GenBank/DDBJ whole genome shotgun (WGS) entry which is preliminary data.</text>
</comment>
<evidence type="ECO:0000313" key="3">
    <source>
        <dbReference type="Proteomes" id="UP000679220"/>
    </source>
</evidence>
<accession>A0A941F2V5</accession>
<dbReference type="EMBL" id="JAGTAR010000004">
    <property type="protein sequence ID" value="MBR8534745.1"/>
    <property type="molecule type" value="Genomic_DNA"/>
</dbReference>
<evidence type="ECO:0000313" key="2">
    <source>
        <dbReference type="EMBL" id="MBR8534745.1"/>
    </source>
</evidence>
<dbReference type="SUPFAM" id="SSF82185">
    <property type="entry name" value="Histone H3 K4-specific methyltransferase SET7/9 N-terminal domain"/>
    <property type="match status" value="1"/>
</dbReference>
<dbReference type="AlphaFoldDB" id="A0A941F2V5"/>
<feature type="signal peptide" evidence="1">
    <location>
        <begin position="1"/>
        <end position="21"/>
    </location>
</feature>
<dbReference type="PROSITE" id="PS51257">
    <property type="entry name" value="PROKAR_LIPOPROTEIN"/>
    <property type="match status" value="1"/>
</dbReference>
<evidence type="ECO:0008006" key="4">
    <source>
        <dbReference type="Google" id="ProtNLM"/>
    </source>
</evidence>
<protein>
    <recommendedName>
        <fullName evidence="4">Toxin-antitoxin system YwqK family antitoxin</fullName>
    </recommendedName>
</protein>
<gene>
    <name evidence="2" type="ORF">KDU71_04175</name>
</gene>
<keyword evidence="1" id="KW-0732">Signal</keyword>
<keyword evidence="3" id="KW-1185">Reference proteome</keyword>
<feature type="chain" id="PRO_5037298212" description="Toxin-antitoxin system YwqK family antitoxin" evidence="1">
    <location>
        <begin position="22"/>
        <end position="263"/>
    </location>
</feature>
<organism evidence="2 3">
    <name type="scientific">Carboxylicivirga sediminis</name>
    <dbReference type="NCBI Taxonomy" id="2006564"/>
    <lineage>
        <taxon>Bacteria</taxon>
        <taxon>Pseudomonadati</taxon>
        <taxon>Bacteroidota</taxon>
        <taxon>Bacteroidia</taxon>
        <taxon>Marinilabiliales</taxon>
        <taxon>Marinilabiliaceae</taxon>
        <taxon>Carboxylicivirga</taxon>
    </lineage>
</organism>
<reference evidence="2" key="2">
    <citation type="submission" date="2021-04" db="EMBL/GenBank/DDBJ databases">
        <authorList>
            <person name="Zhang T."/>
            <person name="Zhang Y."/>
            <person name="Lu D."/>
            <person name="Zuo D."/>
            <person name="Du Z."/>
        </authorList>
    </citation>
    <scope>NUCLEOTIDE SEQUENCE</scope>
    <source>
        <strain evidence="2">JR1</strain>
    </source>
</reference>
<reference evidence="2" key="1">
    <citation type="journal article" date="2018" name="Int. J. Syst. Evol. Microbiol.">
        <title>Carboxylicivirga sediminis sp. nov., isolated from coastal sediment.</title>
        <authorList>
            <person name="Wang F.Q."/>
            <person name="Ren L.H."/>
            <person name="Zou R.J."/>
            <person name="Sun Y.Z."/>
            <person name="Liu X.J."/>
            <person name="Jiang F."/>
            <person name="Liu L.J."/>
        </authorList>
    </citation>
    <scope>NUCLEOTIDE SEQUENCE</scope>
    <source>
        <strain evidence="2">JR1</strain>
    </source>
</reference>
<dbReference type="RefSeq" id="WP_212188651.1">
    <property type="nucleotide sequence ID" value="NZ_JAGTAR010000004.1"/>
</dbReference>
<evidence type="ECO:0000256" key="1">
    <source>
        <dbReference type="SAM" id="SignalP"/>
    </source>
</evidence>